<dbReference type="PANTHER" id="PTHR42866">
    <property type="entry name" value="3-DEOXY-MANNO-OCTULOSONATE CYTIDYLYLTRANSFERASE"/>
    <property type="match status" value="1"/>
</dbReference>
<dbReference type="PANTHER" id="PTHR42866:SF2">
    <property type="entry name" value="3-DEOXY-MANNO-OCTULOSONATE CYTIDYLYLTRANSFERASE, MITOCHONDRIAL"/>
    <property type="match status" value="1"/>
</dbReference>
<dbReference type="Proteomes" id="UP000541444">
    <property type="component" value="Unassembled WGS sequence"/>
</dbReference>
<dbReference type="OrthoDB" id="1913335at2759"/>
<dbReference type="GO" id="GO:0008690">
    <property type="term" value="F:3-deoxy-manno-octulosonate cytidylyltransferase activity"/>
    <property type="evidence" value="ECO:0007669"/>
    <property type="project" value="TreeGrafter"/>
</dbReference>
<comment type="caution">
    <text evidence="2">The sequence shown here is derived from an EMBL/GenBank/DDBJ whole genome shotgun (WGS) entry which is preliminary data.</text>
</comment>
<evidence type="ECO:0000313" key="3">
    <source>
        <dbReference type="Proteomes" id="UP000541444"/>
    </source>
</evidence>
<dbReference type="GO" id="GO:0005829">
    <property type="term" value="C:cytosol"/>
    <property type="evidence" value="ECO:0007669"/>
    <property type="project" value="TreeGrafter"/>
</dbReference>
<dbReference type="AlphaFoldDB" id="A0A7J7P139"/>
<protein>
    <submittedName>
        <fullName evidence="2">Uncharacterized protein</fullName>
    </submittedName>
</protein>
<name>A0A7J7P139_9MAGN</name>
<reference evidence="2 3" key="1">
    <citation type="journal article" date="2020" name="IScience">
        <title>Genome Sequencing of the Endangered Kingdonia uniflora (Circaeasteraceae, Ranunculales) Reveals Potential Mechanisms of Evolutionary Specialization.</title>
        <authorList>
            <person name="Sun Y."/>
            <person name="Deng T."/>
            <person name="Zhang A."/>
            <person name="Moore M.J."/>
            <person name="Landis J.B."/>
            <person name="Lin N."/>
            <person name="Zhang H."/>
            <person name="Zhang X."/>
            <person name="Huang J."/>
            <person name="Zhang X."/>
            <person name="Sun H."/>
            <person name="Wang H."/>
        </authorList>
    </citation>
    <scope>NUCLEOTIDE SEQUENCE [LARGE SCALE GENOMIC DNA]</scope>
    <source>
        <strain evidence="2">TB1705</strain>
        <tissue evidence="2">Leaf</tissue>
    </source>
</reference>
<accession>A0A7J7P139</accession>
<organism evidence="2 3">
    <name type="scientific">Kingdonia uniflora</name>
    <dbReference type="NCBI Taxonomy" id="39325"/>
    <lineage>
        <taxon>Eukaryota</taxon>
        <taxon>Viridiplantae</taxon>
        <taxon>Streptophyta</taxon>
        <taxon>Embryophyta</taxon>
        <taxon>Tracheophyta</taxon>
        <taxon>Spermatophyta</taxon>
        <taxon>Magnoliopsida</taxon>
        <taxon>Ranunculales</taxon>
        <taxon>Circaeasteraceae</taxon>
        <taxon>Kingdonia</taxon>
    </lineage>
</organism>
<evidence type="ECO:0000256" key="1">
    <source>
        <dbReference type="SAM" id="Coils"/>
    </source>
</evidence>
<gene>
    <name evidence="2" type="ORF">GIB67_028439</name>
</gene>
<evidence type="ECO:0000313" key="2">
    <source>
        <dbReference type="EMBL" id="KAF6173141.1"/>
    </source>
</evidence>
<proteinExistence type="predicted"/>
<dbReference type="EMBL" id="JACGCM010000354">
    <property type="protein sequence ID" value="KAF6173141.1"/>
    <property type="molecule type" value="Genomic_DNA"/>
</dbReference>
<feature type="coiled-coil region" evidence="1">
    <location>
        <begin position="154"/>
        <end position="198"/>
    </location>
</feature>
<sequence length="390" mass="44613">MILTWHKVKPNVKDRLWEMVKQTFIVPEEARKLTLLSIGKDWRKFKVEKRKLIDINDEYEQALEKCLEDVPYNQWEVFAKQCTSSNYKNKEIADDATSVVKKDKIDEINSNNPDVGDDDLTEVLGPEYPGCMRATGFGISPTLYKGVKHGGLIVQSLQEEVRVLREELVVCKEVNEKVSSLEAQMTEMTKLLEMLKMKLPLEKVASRVYSASLGDEMSKASIQTVVKEDMPLSGGEHETIGDHIAIVAVAGVHALFIFYRSSKFRSCAARIIPTPYASLRFEGKLLIQILGKPMIQLVHESIDQNVLDQFIEVYKQVAIGDPLEKVPLLFNAFEKIYITLIYCWMISPANFRLHDSDCGIVNANIPTSGTEIWRRFWWGKGYWWWSRSGK</sequence>
<keyword evidence="1" id="KW-0175">Coiled coil</keyword>
<keyword evidence="3" id="KW-1185">Reference proteome</keyword>